<feature type="transmembrane region" description="Helical" evidence="1">
    <location>
        <begin position="162"/>
        <end position="186"/>
    </location>
</feature>
<dbReference type="HOGENOM" id="CLU_1043884_0_0_11"/>
<keyword evidence="3" id="KW-1185">Reference proteome</keyword>
<evidence type="ECO:0000313" key="3">
    <source>
        <dbReference type="Proteomes" id="UP000023067"/>
    </source>
</evidence>
<dbReference type="Proteomes" id="UP000023067">
    <property type="component" value="Unassembled WGS sequence"/>
</dbReference>
<feature type="non-terminal residue" evidence="2">
    <location>
        <position position="1"/>
    </location>
</feature>
<dbReference type="PATRIC" id="fig|396014.3.peg.2962"/>
<keyword evidence="1" id="KW-1133">Transmembrane helix</keyword>
<name>Z9JQI0_9MICO</name>
<dbReference type="InterPro" id="IPR009781">
    <property type="entry name" value="DUF1345"/>
</dbReference>
<keyword evidence="1" id="KW-0472">Membrane</keyword>
<feature type="transmembrane region" description="Helical" evidence="1">
    <location>
        <begin position="74"/>
        <end position="101"/>
    </location>
</feature>
<proteinExistence type="predicted"/>
<evidence type="ECO:0000313" key="2">
    <source>
        <dbReference type="EMBL" id="EWS80303.1"/>
    </source>
</evidence>
<dbReference type="RefSeq" id="WP_038373692.1">
    <property type="nucleotide sequence ID" value="NZ_KK070000.1"/>
</dbReference>
<dbReference type="Pfam" id="PF07077">
    <property type="entry name" value="DUF1345"/>
    <property type="match status" value="1"/>
</dbReference>
<reference evidence="2 3" key="1">
    <citation type="submission" date="2014-02" db="EMBL/GenBank/DDBJ databases">
        <title>Genome sequence of Brachybacterium phenoliresistens strain W13A50.</title>
        <authorList>
            <person name="Wang X."/>
        </authorList>
    </citation>
    <scope>NUCLEOTIDE SEQUENCE [LARGE SCALE GENOMIC DNA]</scope>
    <source>
        <strain evidence="2 3">W13A50</strain>
    </source>
</reference>
<dbReference type="EMBL" id="JDYK01000017">
    <property type="protein sequence ID" value="EWS80303.1"/>
    <property type="molecule type" value="Genomic_DNA"/>
</dbReference>
<evidence type="ECO:0000256" key="1">
    <source>
        <dbReference type="SAM" id="Phobius"/>
    </source>
</evidence>
<feature type="transmembrane region" description="Helical" evidence="1">
    <location>
        <begin position="245"/>
        <end position="266"/>
    </location>
</feature>
<sequence length="267" mass="28748">RRAARAAARRARRAAPAARRQSVRERGLWAWFIPESRRMSLAILVALLAVFALRPLPGFDVLRSTSLGAERSIGALSALGLLFIAVTTLYSLVTTALMHWVGSHLDRRELRVIARLSRARHSVGWYRWVWGSTGARSEAVQMLVTCAVAVLVLLTRPDSVPVVIPLLFTAGAVVAAWLSSVVGFAAEYAAEDSHGTGLHMPAVPPAERGYEEYLDLAVLVQTTSGPPGVVGTTRAARRALRSQSILAHVMSTVIISLAVSVVLTSLT</sequence>
<gene>
    <name evidence="2" type="ORF">BF93_04655</name>
</gene>
<organism evidence="2 3">
    <name type="scientific">Brachybacterium phenoliresistens</name>
    <dbReference type="NCBI Taxonomy" id="396014"/>
    <lineage>
        <taxon>Bacteria</taxon>
        <taxon>Bacillati</taxon>
        <taxon>Actinomycetota</taxon>
        <taxon>Actinomycetes</taxon>
        <taxon>Micrococcales</taxon>
        <taxon>Dermabacteraceae</taxon>
        <taxon>Brachybacterium</taxon>
    </lineage>
</organism>
<evidence type="ECO:0008006" key="4">
    <source>
        <dbReference type="Google" id="ProtNLM"/>
    </source>
</evidence>
<keyword evidence="1" id="KW-0812">Transmembrane</keyword>
<dbReference type="AlphaFoldDB" id="Z9JQI0"/>
<protein>
    <recommendedName>
        <fullName evidence="4">DUF1345 domain-containing protein</fullName>
    </recommendedName>
</protein>
<comment type="caution">
    <text evidence="2">The sequence shown here is derived from an EMBL/GenBank/DDBJ whole genome shotgun (WGS) entry which is preliminary data.</text>
</comment>
<accession>Z9JQI0</accession>